<dbReference type="EMBL" id="GL348715">
    <property type="protein sequence ID" value="EFH61961.1"/>
    <property type="molecule type" value="Genomic_DNA"/>
</dbReference>
<gene>
    <name evidence="1" type="ORF">ARALYDRAFT_342703</name>
</gene>
<organism evidence="2">
    <name type="scientific">Arabidopsis lyrata subsp. lyrata</name>
    <name type="common">Lyre-leaved rock-cress</name>
    <dbReference type="NCBI Taxonomy" id="81972"/>
    <lineage>
        <taxon>Eukaryota</taxon>
        <taxon>Viridiplantae</taxon>
        <taxon>Streptophyta</taxon>
        <taxon>Embryophyta</taxon>
        <taxon>Tracheophyta</taxon>
        <taxon>Spermatophyta</taxon>
        <taxon>Magnoliopsida</taxon>
        <taxon>eudicotyledons</taxon>
        <taxon>Gunneridae</taxon>
        <taxon>Pentapetalae</taxon>
        <taxon>rosids</taxon>
        <taxon>malvids</taxon>
        <taxon>Brassicales</taxon>
        <taxon>Brassicaceae</taxon>
        <taxon>Camelineae</taxon>
        <taxon>Arabidopsis</taxon>
    </lineage>
</organism>
<name>D7L6T4_ARALL</name>
<reference evidence="2" key="1">
    <citation type="journal article" date="2011" name="Nat. Genet.">
        <title>The Arabidopsis lyrata genome sequence and the basis of rapid genome size change.</title>
        <authorList>
            <person name="Hu T.T."/>
            <person name="Pattyn P."/>
            <person name="Bakker E.G."/>
            <person name="Cao J."/>
            <person name="Cheng J.-F."/>
            <person name="Clark R.M."/>
            <person name="Fahlgren N."/>
            <person name="Fawcett J.A."/>
            <person name="Grimwood J."/>
            <person name="Gundlach H."/>
            <person name="Haberer G."/>
            <person name="Hollister J.D."/>
            <person name="Ossowski S."/>
            <person name="Ottilar R.P."/>
            <person name="Salamov A.A."/>
            <person name="Schneeberger K."/>
            <person name="Spannagl M."/>
            <person name="Wang X."/>
            <person name="Yang L."/>
            <person name="Nasrallah M.E."/>
            <person name="Bergelson J."/>
            <person name="Carrington J.C."/>
            <person name="Gaut B.S."/>
            <person name="Schmutz J."/>
            <person name="Mayer K.F.X."/>
            <person name="Van de Peer Y."/>
            <person name="Grigoriev I.V."/>
            <person name="Nordborg M."/>
            <person name="Weigel D."/>
            <person name="Guo Y.-L."/>
        </authorList>
    </citation>
    <scope>NUCLEOTIDE SEQUENCE [LARGE SCALE GENOMIC DNA]</scope>
    <source>
        <strain evidence="2">cv. MN47</strain>
    </source>
</reference>
<protein>
    <submittedName>
        <fullName evidence="1">Uncharacterized protein</fullName>
    </submittedName>
</protein>
<dbReference type="Gramene" id="fgenesh1_pg.C_scaffold_3002466">
    <property type="protein sequence ID" value="fgenesh1_pg.C_scaffold_3002466"/>
    <property type="gene ID" value="fgenesh1_pg.C_scaffold_3002466"/>
</dbReference>
<dbReference type="SUPFAM" id="SSF47676">
    <property type="entry name" value="Conserved domain common to transcription factors TFIIS, elongin A, CRSP70"/>
    <property type="match status" value="1"/>
</dbReference>
<dbReference type="Proteomes" id="UP000008694">
    <property type="component" value="Unassembled WGS sequence"/>
</dbReference>
<dbReference type="HOGENOM" id="CLU_2253792_0_0_1"/>
<dbReference type="InterPro" id="IPR035441">
    <property type="entry name" value="TFIIS/LEDGF_dom_sf"/>
</dbReference>
<keyword evidence="2" id="KW-1185">Reference proteome</keyword>
<proteinExistence type="predicted"/>
<evidence type="ECO:0000313" key="2">
    <source>
        <dbReference type="Proteomes" id="UP000008694"/>
    </source>
</evidence>
<sequence>MVLRGLMLMKIMKKLVPISVLLESLRKLQLMSLNLDILKVLRFFFQSTEIGKAVNDARSEKLQDLNKKNSKLLMQTQSSSLLRGNFKRATNNMRTVDSGWDIDE</sequence>
<evidence type="ECO:0000313" key="1">
    <source>
        <dbReference type="EMBL" id="EFH61961.1"/>
    </source>
</evidence>
<accession>D7L6T4</accession>
<dbReference type="AlphaFoldDB" id="D7L6T4"/>